<protein>
    <submittedName>
        <fullName evidence="1">Uncharacterized protein</fullName>
    </submittedName>
</protein>
<accession>A0A7C4LKH3</accession>
<proteinExistence type="predicted"/>
<comment type="caution">
    <text evidence="1">The sequence shown here is derived from an EMBL/GenBank/DDBJ whole genome shotgun (WGS) entry which is preliminary data.</text>
</comment>
<name>A0A7C4LKH3_9PLAN</name>
<gene>
    <name evidence="1" type="ORF">ENS64_01110</name>
</gene>
<dbReference type="EMBL" id="DSVQ01000003">
    <property type="protein sequence ID" value="HGT37859.1"/>
    <property type="molecule type" value="Genomic_DNA"/>
</dbReference>
<sequence length="283" mass="30914">MKPAVLMLLLTAWLWCGGEILAGGKRRFCRPVCQPTCQPVCPPIGTVAPSCGLPPAICATPPTGSAVKSSDVISLDYIYYSMGNMYFWYGHHCFSMQPTGVFTTYGGPAGNCDTCVQWFNQGFPPPGYEFCIPVGQPWSAASGARANQRPGYEELRHKGYGKLPLDPYHHQPVARSKIPPLQPGHCASMVESSYGRVRTPASDLYVHLQVVRVRPPNPTLPTADFAHGLQVQPEPGQPLDFDVDFSTVHKLSDRAFTMQHKGSAAGAVEHQYEVLVHHKTALP</sequence>
<reference evidence="1" key="1">
    <citation type="journal article" date="2020" name="mSystems">
        <title>Genome- and Community-Level Interaction Insights into Carbon Utilization and Element Cycling Functions of Hydrothermarchaeota in Hydrothermal Sediment.</title>
        <authorList>
            <person name="Zhou Z."/>
            <person name="Liu Y."/>
            <person name="Xu W."/>
            <person name="Pan J."/>
            <person name="Luo Z.H."/>
            <person name="Li M."/>
        </authorList>
    </citation>
    <scope>NUCLEOTIDE SEQUENCE [LARGE SCALE GENOMIC DNA]</scope>
    <source>
        <strain evidence="1">SpSt-508</strain>
    </source>
</reference>
<dbReference type="AlphaFoldDB" id="A0A7C4LKH3"/>
<organism evidence="1">
    <name type="scientific">Schlesneria paludicola</name>
    <dbReference type="NCBI Taxonomy" id="360056"/>
    <lineage>
        <taxon>Bacteria</taxon>
        <taxon>Pseudomonadati</taxon>
        <taxon>Planctomycetota</taxon>
        <taxon>Planctomycetia</taxon>
        <taxon>Planctomycetales</taxon>
        <taxon>Planctomycetaceae</taxon>
        <taxon>Schlesneria</taxon>
    </lineage>
</organism>
<evidence type="ECO:0000313" key="1">
    <source>
        <dbReference type="EMBL" id="HGT37859.1"/>
    </source>
</evidence>